<evidence type="ECO:0000256" key="15">
    <source>
        <dbReference type="ARBA" id="ARBA00048835"/>
    </source>
</evidence>
<keyword evidence="20" id="KW-1185">Reference proteome</keyword>
<dbReference type="SUPFAM" id="SSF54637">
    <property type="entry name" value="Thioesterase/thiol ester dehydrase-isomerase"/>
    <property type="match status" value="1"/>
</dbReference>
<dbReference type="GO" id="GO:0004318">
    <property type="term" value="F:enoyl-[acyl-carrier-protein] reductase (NADH) activity"/>
    <property type="evidence" value="ECO:0007669"/>
    <property type="project" value="UniProtKB-UniRule"/>
</dbReference>
<protein>
    <recommendedName>
        <fullName evidence="18">Malonyl-CoA:ACP transacylase (MAT) domain-containing protein</fullName>
    </recommendedName>
</protein>
<keyword evidence="7 16" id="KW-0520">NAD</keyword>
<reference evidence="20" key="1">
    <citation type="journal article" date="2017" name="Genome Biol.">
        <title>Comparative genomics reveals high biological diversity and specific adaptations in the industrially and medically important fungal genus Aspergillus.</title>
        <authorList>
            <person name="de Vries R.P."/>
            <person name="Riley R."/>
            <person name="Wiebenga A."/>
            <person name="Aguilar-Osorio G."/>
            <person name="Amillis S."/>
            <person name="Uchima C.A."/>
            <person name="Anderluh G."/>
            <person name="Asadollahi M."/>
            <person name="Askin M."/>
            <person name="Barry K."/>
            <person name="Battaglia E."/>
            <person name="Bayram O."/>
            <person name="Benocci T."/>
            <person name="Braus-Stromeyer S.A."/>
            <person name="Caldana C."/>
            <person name="Canovas D."/>
            <person name="Cerqueira G.C."/>
            <person name="Chen F."/>
            <person name="Chen W."/>
            <person name="Choi C."/>
            <person name="Clum A."/>
            <person name="Dos Santos R.A."/>
            <person name="Damasio A.R."/>
            <person name="Diallinas G."/>
            <person name="Emri T."/>
            <person name="Fekete E."/>
            <person name="Flipphi M."/>
            <person name="Freyberg S."/>
            <person name="Gallo A."/>
            <person name="Gournas C."/>
            <person name="Habgood R."/>
            <person name="Hainaut M."/>
            <person name="Harispe M.L."/>
            <person name="Henrissat B."/>
            <person name="Hilden K.S."/>
            <person name="Hope R."/>
            <person name="Hossain A."/>
            <person name="Karabika E."/>
            <person name="Karaffa L."/>
            <person name="Karanyi Z."/>
            <person name="Krasevec N."/>
            <person name="Kuo A."/>
            <person name="Kusch H."/>
            <person name="LaButti K."/>
            <person name="Lagendijk E.L."/>
            <person name="Lapidus A."/>
            <person name="Levasseur A."/>
            <person name="Lindquist E."/>
            <person name="Lipzen A."/>
            <person name="Logrieco A.F."/>
            <person name="MacCabe A."/>
            <person name="Maekelae M.R."/>
            <person name="Malavazi I."/>
            <person name="Melin P."/>
            <person name="Meyer V."/>
            <person name="Mielnichuk N."/>
            <person name="Miskei M."/>
            <person name="Molnar A.P."/>
            <person name="Mule G."/>
            <person name="Ngan C.Y."/>
            <person name="Orejas M."/>
            <person name="Orosz E."/>
            <person name="Ouedraogo J.P."/>
            <person name="Overkamp K.M."/>
            <person name="Park H.-S."/>
            <person name="Perrone G."/>
            <person name="Piumi F."/>
            <person name="Punt P.J."/>
            <person name="Ram A.F."/>
            <person name="Ramon A."/>
            <person name="Rauscher S."/>
            <person name="Record E."/>
            <person name="Riano-Pachon D.M."/>
            <person name="Robert V."/>
            <person name="Roehrig J."/>
            <person name="Ruller R."/>
            <person name="Salamov A."/>
            <person name="Salih N.S."/>
            <person name="Samson R.A."/>
            <person name="Sandor E."/>
            <person name="Sanguinetti M."/>
            <person name="Schuetze T."/>
            <person name="Sepcic K."/>
            <person name="Shelest E."/>
            <person name="Sherlock G."/>
            <person name="Sophianopoulou V."/>
            <person name="Squina F.M."/>
            <person name="Sun H."/>
            <person name="Susca A."/>
            <person name="Todd R.B."/>
            <person name="Tsang A."/>
            <person name="Unkles S.E."/>
            <person name="van de Wiele N."/>
            <person name="van Rossen-Uffink D."/>
            <person name="Oliveira J.V."/>
            <person name="Vesth T.C."/>
            <person name="Visser J."/>
            <person name="Yu J.-H."/>
            <person name="Zhou M."/>
            <person name="Andersen M.R."/>
            <person name="Archer D.B."/>
            <person name="Baker S.E."/>
            <person name="Benoit I."/>
            <person name="Brakhage A.A."/>
            <person name="Braus G.H."/>
            <person name="Fischer R."/>
            <person name="Frisvad J.C."/>
            <person name="Goldman G.H."/>
            <person name="Houbraken J."/>
            <person name="Oakley B."/>
            <person name="Pocsi I."/>
            <person name="Scazzocchio C."/>
            <person name="Seiboth B."/>
            <person name="vanKuyk P.A."/>
            <person name="Wortman J."/>
            <person name="Dyer P.S."/>
            <person name="Grigoriev I.V."/>
        </authorList>
    </citation>
    <scope>NUCLEOTIDE SEQUENCE [LARGE SCALE GENOMIC DNA]</scope>
    <source>
        <strain evidence="20">ITEM 5010</strain>
    </source>
</reference>
<dbReference type="STRING" id="602072.A0A1R3R711"/>
<dbReference type="VEuPathDB" id="FungiDB:ASPCADRAFT_212134"/>
<accession>A0A1R3R711</accession>
<dbReference type="InterPro" id="IPR014043">
    <property type="entry name" value="Acyl_transferase_dom"/>
</dbReference>
<evidence type="ECO:0000256" key="2">
    <source>
        <dbReference type="ARBA" id="ARBA00010009"/>
    </source>
</evidence>
<dbReference type="InterPro" id="IPR029069">
    <property type="entry name" value="HotDog_dom_sf"/>
</dbReference>
<dbReference type="InterPro" id="IPR013785">
    <property type="entry name" value="Aldolase_TIM"/>
</dbReference>
<dbReference type="Pfam" id="PF22235">
    <property type="entry name" value="FAS1_thioest_ins"/>
    <property type="match status" value="1"/>
</dbReference>
<dbReference type="PANTHER" id="PTHR10982:SF21">
    <property type="entry name" value="FATTY ACID SYNTHASE SUBUNIT BETA"/>
    <property type="match status" value="1"/>
</dbReference>
<comment type="catalytic activity">
    <reaction evidence="15">
        <text>holo-[ACP] + acetyl-CoA = acetyl-[ACP] + CoA</text>
        <dbReference type="Rhea" id="RHEA:41788"/>
        <dbReference type="Rhea" id="RHEA-COMP:9621"/>
        <dbReference type="Rhea" id="RHEA-COMP:9685"/>
        <dbReference type="ChEBI" id="CHEBI:57287"/>
        <dbReference type="ChEBI" id="CHEBI:57288"/>
        <dbReference type="ChEBI" id="CHEBI:64479"/>
        <dbReference type="ChEBI" id="CHEBI:78446"/>
        <dbReference type="EC" id="2.3.1.38"/>
    </reaction>
</comment>
<dbReference type="GO" id="GO:0004314">
    <property type="term" value="F:[acyl-carrier-protein] S-malonyltransferase activity"/>
    <property type="evidence" value="ECO:0007669"/>
    <property type="project" value="UniProtKB-EC"/>
</dbReference>
<dbReference type="InterPro" id="IPR032088">
    <property type="entry name" value="SAT"/>
</dbReference>
<feature type="active site" description="For acetyltransferase activity" evidence="17">
    <location>
        <position position="267"/>
    </location>
</feature>
<proteinExistence type="inferred from homology"/>
<dbReference type="Gene3D" id="1.20.1050.120">
    <property type="match status" value="1"/>
</dbReference>
<name>A0A1R3R711_ASPC5</name>
<evidence type="ECO:0000256" key="6">
    <source>
        <dbReference type="ARBA" id="ARBA00023002"/>
    </source>
</evidence>
<evidence type="ECO:0000256" key="14">
    <source>
        <dbReference type="ARBA" id="ARBA00048572"/>
    </source>
</evidence>
<dbReference type="Gene3D" id="3.30.1120.100">
    <property type="match status" value="1"/>
</dbReference>
<dbReference type="Pfam" id="PF17828">
    <property type="entry name" value="FAS_N"/>
    <property type="match status" value="1"/>
</dbReference>
<gene>
    <name evidence="19" type="ORF">ASPCADRAFT_212134</name>
</gene>
<dbReference type="CDD" id="cd03447">
    <property type="entry name" value="FAS_MaoC"/>
    <property type="match status" value="1"/>
</dbReference>
<dbReference type="Pfam" id="PF16073">
    <property type="entry name" value="SAT"/>
    <property type="match status" value="1"/>
</dbReference>
<evidence type="ECO:0000256" key="13">
    <source>
        <dbReference type="ARBA" id="ARBA00048536"/>
    </source>
</evidence>
<evidence type="ECO:0000256" key="9">
    <source>
        <dbReference type="ARBA" id="ARBA00023268"/>
    </source>
</evidence>
<comment type="catalytic activity">
    <reaction evidence="11">
        <text>acetyl-CoA + n malonyl-CoA + 2n NADPH + 4n H(+) = a long-chain-acyl-CoA + n CoA + n CO2 + 2n NADP(+).</text>
        <dbReference type="EC" id="2.3.1.86"/>
    </reaction>
</comment>
<dbReference type="InterPro" id="IPR003965">
    <property type="entry name" value="Fatty_acid_synthase"/>
</dbReference>
<dbReference type="GO" id="GO:0019171">
    <property type="term" value="F:(3R)-hydroxyacyl-[acyl-carrier-protein] dehydratase activity"/>
    <property type="evidence" value="ECO:0007669"/>
    <property type="project" value="UniProtKB-EC"/>
</dbReference>
<dbReference type="GO" id="GO:0004321">
    <property type="term" value="F:fatty-acyl-CoA synthase activity"/>
    <property type="evidence" value="ECO:0007669"/>
    <property type="project" value="UniProtKB-EC"/>
</dbReference>
<keyword evidence="9" id="KW-0511">Multifunctional enzyme</keyword>
<dbReference type="InterPro" id="IPR040883">
    <property type="entry name" value="FAS_meander"/>
</dbReference>
<dbReference type="Gene3D" id="6.10.140.1400">
    <property type="match status" value="1"/>
</dbReference>
<dbReference type="Proteomes" id="UP000188318">
    <property type="component" value="Unassembled WGS sequence"/>
</dbReference>
<dbReference type="FunFam" id="3.30.70.3330:FF:000001">
    <property type="entry name" value="Fatty acid synthase subunit beta dehydratase"/>
    <property type="match status" value="1"/>
</dbReference>
<dbReference type="EMBL" id="KV907555">
    <property type="protein sequence ID" value="OOF90253.1"/>
    <property type="molecule type" value="Genomic_DNA"/>
</dbReference>
<evidence type="ECO:0000256" key="16">
    <source>
        <dbReference type="PIRNR" id="PIRNR005562"/>
    </source>
</evidence>
<feature type="domain" description="Malonyl-CoA:ACP transacylase (MAT)" evidence="18">
    <location>
        <begin position="1641"/>
        <end position="1965"/>
    </location>
</feature>
<dbReference type="InterPro" id="IPR041099">
    <property type="entry name" value="FAS1_N"/>
</dbReference>
<dbReference type="Gene3D" id="3.20.20.70">
    <property type="entry name" value="Aldolase class I"/>
    <property type="match status" value="1"/>
</dbReference>
<dbReference type="GO" id="GO:0016297">
    <property type="term" value="F:fatty acyl-[ACP] hydrolase activity"/>
    <property type="evidence" value="ECO:0007669"/>
    <property type="project" value="UniProtKB-EC"/>
</dbReference>
<dbReference type="PIRSF" id="PIRSF005562">
    <property type="entry name" value="FAS_yeast_beta"/>
    <property type="match status" value="1"/>
</dbReference>
<evidence type="ECO:0000313" key="19">
    <source>
        <dbReference type="EMBL" id="OOF90253.1"/>
    </source>
</evidence>
<dbReference type="Gene3D" id="3.40.366.10">
    <property type="entry name" value="Malonyl-Coenzyme A Acyl Carrier Protein, domain 2"/>
    <property type="match status" value="3"/>
</dbReference>
<dbReference type="FunFam" id="3.20.20.70:FF:000078">
    <property type="entry name" value="Fatty acid synthase beta subunit dehydratase"/>
    <property type="match status" value="1"/>
</dbReference>
<evidence type="ECO:0000256" key="5">
    <source>
        <dbReference type="ARBA" id="ARBA00022857"/>
    </source>
</evidence>
<dbReference type="OrthoDB" id="4251012at2759"/>
<dbReference type="Gene3D" id="6.10.60.10">
    <property type="match status" value="1"/>
</dbReference>
<keyword evidence="5 16" id="KW-0521">NADP</keyword>
<feature type="active site" description="For malonyltransferase activity" evidence="17">
    <location>
        <position position="1785"/>
    </location>
</feature>
<keyword evidence="3 16" id="KW-0808">Transferase</keyword>
<comment type="catalytic activity">
    <reaction evidence="12">
        <text>holo-[ACP] + malonyl-CoA = malonyl-[ACP] + CoA</text>
        <dbReference type="Rhea" id="RHEA:41792"/>
        <dbReference type="Rhea" id="RHEA-COMP:9623"/>
        <dbReference type="Rhea" id="RHEA-COMP:9685"/>
        <dbReference type="ChEBI" id="CHEBI:57287"/>
        <dbReference type="ChEBI" id="CHEBI:57384"/>
        <dbReference type="ChEBI" id="CHEBI:64479"/>
        <dbReference type="ChEBI" id="CHEBI:78449"/>
        <dbReference type="EC" id="2.3.1.39"/>
    </reaction>
</comment>
<evidence type="ECO:0000256" key="10">
    <source>
        <dbReference type="ARBA" id="ARBA00033756"/>
    </source>
</evidence>
<dbReference type="Gene3D" id="6.20.240.10">
    <property type="match status" value="1"/>
</dbReference>
<dbReference type="InterPro" id="IPR001227">
    <property type="entry name" value="Ac_transferase_dom_sf"/>
</dbReference>
<comment type="similarity">
    <text evidence="2 16">Belongs to the fungal fatty acid synthetase subunit beta family.</text>
</comment>
<dbReference type="Pfam" id="PF08354">
    <property type="entry name" value="Fas1-AflB-like_hel"/>
    <property type="match status" value="1"/>
</dbReference>
<sequence>MTATKEHLIASPAPAADGSPVTFSLEQGEITATLPVSAAVATTLQPYRASWLASVTDDSTSPIPLALQFLGHLARQKAPVSALQAALRAFESQYLSGSDIHTAVTALSDPLGTKKAALSDYYAAVAYTDTPAASPRSALFQSAQAGTARITTIFGGQGTANPACVRELRSLYTTYRAILTPLLQACGPVLAALSQRPDTQPYFHGRPIDLDAWLAGAPLAEDFVSAAPVSLPILGLFDLAHYAVICTVLGQTPGQVAASLHAVSGHSQGIVIAAAVARADSWASFYENARLAVELLFWIGFESHQDGPQLFIAPEVIAETKEEGHGVPSPMLSVRGLERPGLDKILAQCNQVLPPDRQLHVALINARTNHIVAGPAASLCGLSQILAELQAAGAKDQTRIPFSQRKPVVSHSFLPISTPFHTPYLQTAALRIKARLAHHPFPAEQLQVAVRHTATGADLRADPAANVMDRLVDAITTEPVDFPVLLADAATTHYVVLGAGRLSELVKQIRQGYGQQIIAGSEIKPAGADVAGQADLFAATLRPTQPAWGEAYQPRLVQTANGRLILDTKLSRLLQVPPIITAGMTPTTVPWDLVAAVMTAGYFIELAGGGYHTEDEMRVAIEKIAASIPAGRGITCNLIYVNPKAIAWQTRLIKKLIRQGVPIDGLTIGAGVPSLEVAREYIDDLGIKHISFKPGSVEAIQAVLQIADDRPTFPIGLQWTGGRGGGHHSYEDFHAPILATYAEIRKRDNIHLVAGSGFGGGEDTYPYLSGQWSVARGYPAMPFDGILLGSRMMLCREAHTSPAVKQLIANTPGVPDEEWEKSYKGSAGGIITVRSEMGQPIHKLATRGVRLWADFDQTLFKHPRPKMVEELARRKPEIIRRLNADYAKPWFGQDAHGQPADLADMTYAGVLSRLVELMYVAHQQRWIHPSYQRLVSDWALRTLERVAPEVDLDLALLAATPQVFLQTLADQAAVATAQRLHPDDAAFFLRRCQARGQKPVPFVPALDEHFETWFKKDSLWQSEDIEAVVGQDPERVCILHGPVAVRYAADQDESAREILDGIAAVHTHTALQDFYQGDLQQVPQVAGATATSPLADTTAAVTQTFHAQQEEEEEVVVVVSSLDLITASSLGWVRDLLETPTIIRAGIRKKNPFRDILAVQPGQKLVVNHAEQRVVLCESSSEQPVVSIHYDASTKHISVDLHQPGAFTAAPAVLALQYKALSSGLSPALEEIVDGRNDRIKDFYRNLWLGNGAEANQDIHATFQGPEVTLTSALLADMYQTLGLTPTGIRPTALPMDIAIVIAWEPLVEPLICTGVEGDLLRLVHRSNDIAYVPSAEPFQIGDVLRASSQIQAIVIEPTGKSIVVQATIARAGAPIAVVTANFFMRGTYTDYASCFERITEPVTQLEVATPVEEALLQSRPWLLLDDAEAQLVGQTLCFQLETYTEWKDQTTFKTLQTSGTVSRRSWNGTQTPIGRVSFNAQDCKANPVSDFLRRRGQPLVARKPLDVAMELNPTSEGVRIPGTNTAYSTFSKDFNPIHISSVFAQYVELPGTITHGMYTSAVVRAVAERCAAQGDITRFRSWACSFVGMVLPTDQLEVRVQHVAMIEGRLVLQITAVKAGTDEAVIQAEAEVDQPSTVYVFTGQGSQSPGMGQSLYKSSAAARAIWDAADKFFVETYGWSVLELVRQNPTALTVHFRGKRGRQIKANYMAMTIDAYRPDGTVVKEPILPELTPTSASYTFADPRGLVFSTQFAQPLVLLLERAAVEDLRHRGVVQQEAAFAGHSLGEYGALASFGEFMPFTDLLRVVFYRGLAMQVAIERDDQGRTNFSMAAVNPARVGKFFSEKALRQIVAQIATTTNALLEIVNFNVEGEQYVCAGTLENLHALAAITDAIARSPTGAALAREFTDVPAGDHADLESTKLVQRCIAAARQLPAPVALKRSLATIPLQGIDVPFHSAHLRPGVASYRNFLEERIPKTEVDPVKLVGKWIPNVMGTPFSLSREYIEGVYGLTQSPILGEVLAA</sequence>
<comment type="subunit">
    <text evidence="10">[Alpha(6)beta(6)] hexamers of two multifunctional subunits (alpha and beta).</text>
</comment>
<dbReference type="Pfam" id="PF17951">
    <property type="entry name" value="FAS_meander"/>
    <property type="match status" value="1"/>
</dbReference>
<evidence type="ECO:0000256" key="3">
    <source>
        <dbReference type="ARBA" id="ARBA00022679"/>
    </source>
</evidence>
<dbReference type="GO" id="GO:0005835">
    <property type="term" value="C:fatty acid synthase complex"/>
    <property type="evidence" value="ECO:0007669"/>
    <property type="project" value="UniProtKB-UniRule"/>
</dbReference>
<evidence type="ECO:0000313" key="20">
    <source>
        <dbReference type="Proteomes" id="UP000188318"/>
    </source>
</evidence>
<dbReference type="InterPro" id="IPR013565">
    <property type="entry name" value="Fas1/AflB-like_central"/>
</dbReference>
<evidence type="ECO:0000256" key="4">
    <source>
        <dbReference type="ARBA" id="ARBA00022801"/>
    </source>
</evidence>
<evidence type="ECO:0000259" key="18">
    <source>
        <dbReference type="SMART" id="SM00827"/>
    </source>
</evidence>
<dbReference type="InterPro" id="IPR002539">
    <property type="entry name" value="MaoC-like_dom"/>
</dbReference>
<dbReference type="InterPro" id="IPR016452">
    <property type="entry name" value="Fas1/AflB-like"/>
</dbReference>
<comment type="catalytic activity">
    <reaction evidence="1">
        <text>a (3R)-hydroxyacyl-[ACP] = a (2E)-enoyl-[ACP] + H2O</text>
        <dbReference type="Rhea" id="RHEA:13097"/>
        <dbReference type="Rhea" id="RHEA-COMP:9925"/>
        <dbReference type="Rhea" id="RHEA-COMP:9945"/>
        <dbReference type="ChEBI" id="CHEBI:15377"/>
        <dbReference type="ChEBI" id="CHEBI:78784"/>
        <dbReference type="ChEBI" id="CHEBI:78827"/>
        <dbReference type="EC" id="4.2.1.59"/>
    </reaction>
</comment>
<dbReference type="GO" id="GO:0006633">
    <property type="term" value="P:fatty acid biosynthetic process"/>
    <property type="evidence" value="ECO:0007669"/>
    <property type="project" value="InterPro"/>
</dbReference>
<evidence type="ECO:0000256" key="11">
    <source>
        <dbReference type="ARBA" id="ARBA00048237"/>
    </source>
</evidence>
<dbReference type="Gene3D" id="1.20.930.70">
    <property type="match status" value="1"/>
</dbReference>
<evidence type="ECO:0000256" key="12">
    <source>
        <dbReference type="ARBA" id="ARBA00048462"/>
    </source>
</evidence>
<evidence type="ECO:0000256" key="7">
    <source>
        <dbReference type="ARBA" id="ARBA00023027"/>
    </source>
</evidence>
<dbReference type="Gene3D" id="3.10.129.10">
    <property type="entry name" value="Hotdog Thioesterase"/>
    <property type="match status" value="1"/>
</dbReference>
<dbReference type="SUPFAM" id="SSF52151">
    <property type="entry name" value="FabD/lysophospholipase-like"/>
    <property type="match status" value="2"/>
</dbReference>
<organism evidence="19 20">
    <name type="scientific">Aspergillus carbonarius (strain ITEM 5010)</name>
    <dbReference type="NCBI Taxonomy" id="602072"/>
    <lineage>
        <taxon>Eukaryota</taxon>
        <taxon>Fungi</taxon>
        <taxon>Dikarya</taxon>
        <taxon>Ascomycota</taxon>
        <taxon>Pezizomycotina</taxon>
        <taxon>Eurotiomycetes</taxon>
        <taxon>Eurotiomycetidae</taxon>
        <taxon>Eurotiales</taxon>
        <taxon>Aspergillaceae</taxon>
        <taxon>Aspergillus</taxon>
        <taxon>Aspergillus subgen. Circumdati</taxon>
    </lineage>
</organism>
<evidence type="ECO:0000256" key="8">
    <source>
        <dbReference type="ARBA" id="ARBA00023239"/>
    </source>
</evidence>
<dbReference type="OMA" id="CAGHVRN"/>
<dbReference type="InterPro" id="IPR016035">
    <property type="entry name" value="Acyl_Trfase/lysoPLipase"/>
</dbReference>
<dbReference type="Gene3D" id="3.30.70.3330">
    <property type="match status" value="1"/>
</dbReference>
<dbReference type="SUPFAM" id="SSF51395">
    <property type="entry name" value="FMN-linked oxidoreductases"/>
    <property type="match status" value="1"/>
</dbReference>
<dbReference type="Pfam" id="PF00698">
    <property type="entry name" value="Acyl_transf_1"/>
    <property type="match status" value="1"/>
</dbReference>
<keyword evidence="8" id="KW-0456">Lyase</keyword>
<evidence type="ECO:0000256" key="1">
    <source>
        <dbReference type="ARBA" id="ARBA00001055"/>
    </source>
</evidence>
<keyword evidence="4 16" id="KW-0378">Hydrolase</keyword>
<dbReference type="InterPro" id="IPR050830">
    <property type="entry name" value="Fungal_FAS"/>
</dbReference>
<dbReference type="GO" id="GO:0004312">
    <property type="term" value="F:fatty acid synthase activity"/>
    <property type="evidence" value="ECO:0007669"/>
    <property type="project" value="InterPro"/>
</dbReference>
<evidence type="ECO:0000256" key="17">
    <source>
        <dbReference type="PIRSR" id="PIRSR005562-1"/>
    </source>
</evidence>
<dbReference type="PANTHER" id="PTHR10982">
    <property type="entry name" value="MALONYL COA-ACYL CARRIER PROTEIN TRANSACYLASE"/>
    <property type="match status" value="1"/>
</dbReference>
<dbReference type="SMART" id="SM00827">
    <property type="entry name" value="PKS_AT"/>
    <property type="match status" value="1"/>
</dbReference>
<dbReference type="Pfam" id="PF01575">
    <property type="entry name" value="MaoC_dehydratas"/>
    <property type="match status" value="1"/>
</dbReference>
<comment type="catalytic activity">
    <reaction evidence="14">
        <text>a 2,3-saturated acyl-[ACP] + NAD(+) = a (2E)-enoyl-[ACP] + NADH + H(+)</text>
        <dbReference type="Rhea" id="RHEA:10240"/>
        <dbReference type="Rhea" id="RHEA-COMP:9925"/>
        <dbReference type="Rhea" id="RHEA-COMP:9926"/>
        <dbReference type="ChEBI" id="CHEBI:15378"/>
        <dbReference type="ChEBI" id="CHEBI:57540"/>
        <dbReference type="ChEBI" id="CHEBI:57945"/>
        <dbReference type="ChEBI" id="CHEBI:78784"/>
        <dbReference type="ChEBI" id="CHEBI:78785"/>
        <dbReference type="EC" id="1.3.1.9"/>
    </reaction>
</comment>
<comment type="catalytic activity">
    <reaction evidence="13">
        <text>(9Z)-octadecenoyl-[ACP] + H2O = (9Z)-octadecenoate + holo-[ACP] + H(+)</text>
        <dbReference type="Rhea" id="RHEA:15057"/>
        <dbReference type="Rhea" id="RHEA-COMP:9685"/>
        <dbReference type="Rhea" id="RHEA-COMP:9924"/>
        <dbReference type="ChEBI" id="CHEBI:15377"/>
        <dbReference type="ChEBI" id="CHEBI:15378"/>
        <dbReference type="ChEBI" id="CHEBI:30823"/>
        <dbReference type="ChEBI" id="CHEBI:64479"/>
        <dbReference type="ChEBI" id="CHEBI:78783"/>
        <dbReference type="EC" id="3.1.2.14"/>
    </reaction>
</comment>
<dbReference type="GO" id="GO:0004313">
    <property type="term" value="F:[acyl-carrier-protein] S-acetyltransferase activity"/>
    <property type="evidence" value="ECO:0007669"/>
    <property type="project" value="UniProtKB-EC"/>
</dbReference>
<dbReference type="PRINTS" id="PR01483">
    <property type="entry name" value="FASYNTHASE"/>
</dbReference>
<keyword evidence="6 16" id="KW-0560">Oxidoreductase</keyword>